<dbReference type="Proteomes" id="UP000564604">
    <property type="component" value="Unassembled WGS sequence"/>
</dbReference>
<sequence>MDQLNGMLFFDREVNHLGIRTDAPVHLLCSANWDERFFVAWYLNDERERELSRQLLVDQTHNFWPDTHFCEAGWEDRVQVWLANLPKGEPNHVQF</sequence>
<comment type="caution">
    <text evidence="1">The sequence shown here is derived from an EMBL/GenBank/DDBJ whole genome shotgun (WGS) entry which is preliminary data.</text>
</comment>
<evidence type="ECO:0000313" key="2">
    <source>
        <dbReference type="Proteomes" id="UP000564604"/>
    </source>
</evidence>
<protein>
    <submittedName>
        <fullName evidence="1">Uncharacterized protein</fullName>
    </submittedName>
</protein>
<dbReference type="RefSeq" id="WP_169873157.1">
    <property type="nucleotide sequence ID" value="NZ_JAAQYU010000025.1"/>
</dbReference>
<proteinExistence type="predicted"/>
<name>A0A9Q5AZ02_PSEFR</name>
<accession>A0A9Q5AZ02</accession>
<gene>
    <name evidence="1" type="ORF">HBN89_08015</name>
</gene>
<reference evidence="1 2" key="1">
    <citation type="journal article" date="2020" name="Front. Microbiol.">
        <title>Genetic Organization of the aprX-lipA2 Operon Affects the Proteolytic Potential of Pseudomonas Species in Milk.</title>
        <authorList>
            <person name="Maier C."/>
            <person name="Huptas C."/>
            <person name="von Neubeck M."/>
            <person name="Scherer S."/>
            <person name="Wenning M."/>
            <person name="Lucking G."/>
        </authorList>
    </citation>
    <scope>NUCLEOTIDE SEQUENCE [LARGE SCALE GENOMIC DNA]</scope>
    <source>
        <strain evidence="1 2">WS 5094</strain>
    </source>
</reference>
<dbReference type="AlphaFoldDB" id="A0A9Q5AZ02"/>
<organism evidence="1 2">
    <name type="scientific">Pseudomonas fragi</name>
    <dbReference type="NCBI Taxonomy" id="296"/>
    <lineage>
        <taxon>Bacteria</taxon>
        <taxon>Pseudomonadati</taxon>
        <taxon>Pseudomonadota</taxon>
        <taxon>Gammaproteobacteria</taxon>
        <taxon>Pseudomonadales</taxon>
        <taxon>Pseudomonadaceae</taxon>
        <taxon>Pseudomonas</taxon>
    </lineage>
</organism>
<dbReference type="EMBL" id="JAAQYX010000008">
    <property type="protein sequence ID" value="NNB49215.1"/>
    <property type="molecule type" value="Genomic_DNA"/>
</dbReference>
<evidence type="ECO:0000313" key="1">
    <source>
        <dbReference type="EMBL" id="NNB49215.1"/>
    </source>
</evidence>